<dbReference type="NCBIfam" id="NF047592">
    <property type="entry name" value="LA_1883_fam"/>
    <property type="match status" value="1"/>
</dbReference>
<dbReference type="RefSeq" id="WP_100759901.1">
    <property type="nucleotide sequence ID" value="NZ_NPDT01000008.1"/>
</dbReference>
<protein>
    <submittedName>
        <fullName evidence="1">Uncharacterized protein</fullName>
    </submittedName>
</protein>
<organism evidence="1 2">
    <name type="scientific">Leptospira wolffii</name>
    <dbReference type="NCBI Taxonomy" id="409998"/>
    <lineage>
        <taxon>Bacteria</taxon>
        <taxon>Pseudomonadati</taxon>
        <taxon>Spirochaetota</taxon>
        <taxon>Spirochaetia</taxon>
        <taxon>Leptospirales</taxon>
        <taxon>Leptospiraceae</taxon>
        <taxon>Leptospira</taxon>
    </lineage>
</organism>
<reference evidence="1 2" key="1">
    <citation type="submission" date="2017-07" db="EMBL/GenBank/DDBJ databases">
        <title>Leptospira spp. isolated from tropical soils.</title>
        <authorList>
            <person name="Thibeaux R."/>
            <person name="Iraola G."/>
            <person name="Ferres I."/>
            <person name="Bierque E."/>
            <person name="Girault D."/>
            <person name="Soupe-Gilbert M.-E."/>
            <person name="Picardeau M."/>
            <person name="Goarant C."/>
        </authorList>
    </citation>
    <scope>NUCLEOTIDE SEQUENCE [LARGE SCALE GENOMIC DNA]</scope>
    <source>
        <strain evidence="1 2">FH2-C-A2</strain>
    </source>
</reference>
<gene>
    <name evidence="1" type="ORF">CH371_16685</name>
</gene>
<name>A0A2M9Z8L0_9LEPT</name>
<dbReference type="InterPro" id="IPR058182">
    <property type="entry name" value="LA_1883-like"/>
</dbReference>
<dbReference type="Proteomes" id="UP000231912">
    <property type="component" value="Unassembled WGS sequence"/>
</dbReference>
<evidence type="ECO:0000313" key="2">
    <source>
        <dbReference type="Proteomes" id="UP000231912"/>
    </source>
</evidence>
<sequence length="515" mass="58171">MNKKILVLSLLSLALSQCNLDSDVLASFKGGTITRKELRNFYKLMNAGGRKSEPNHPTVEEQTQLLDTLGLFKLIAQYNAEKNLVSDAESEVFLKITRPQSAYAYLQKELADKLEVEGKLKFAFARIALVASADANANASTEARAKDILEKVQQISSKKDVAKFIAENTDESSRKAIGGLLEPQCLNCGNDPISEITNEAADKLGTWIVKELIEPQDPRMPAPPANAPKPKRFLVIRVEKVETIYAGRLGKFFQRELGKLKSIASDYANTPGLSEQSKADAKRHYADLKVDDFALRYEEYMKKRFLGNAAMELEERVIKDAGYQAATITQENFNSFNDESVLLTNTKNGETVKYKDVVIELRQLAAATGLDAGKLENKANVLQFFKHQFIWYKIGDQSKEIKKVYESQQFQEEFALMKLYSLQPLVFKKVLPANLDVSEAEIREQYETGKLFTYAKPNPNNPQDRVPLPYGEVREKIKDELLRAKRQGLAKEFTQKLKTDYQFIVDSKELKPAKI</sequence>
<comment type="caution">
    <text evidence="1">The sequence shown here is derived from an EMBL/GenBank/DDBJ whole genome shotgun (WGS) entry which is preliminary data.</text>
</comment>
<proteinExistence type="predicted"/>
<accession>A0A2M9Z8L0</accession>
<dbReference type="EMBL" id="NPDT01000008">
    <property type="protein sequence ID" value="PJZ64756.1"/>
    <property type="molecule type" value="Genomic_DNA"/>
</dbReference>
<dbReference type="AlphaFoldDB" id="A0A2M9Z8L0"/>
<evidence type="ECO:0000313" key="1">
    <source>
        <dbReference type="EMBL" id="PJZ64756.1"/>
    </source>
</evidence>